<proteinExistence type="predicted"/>
<comment type="caution">
    <text evidence="1">The sequence shown here is derived from an EMBL/GenBank/DDBJ whole genome shotgun (WGS) entry which is preliminary data.</text>
</comment>
<accession>A0A7W5A1K5</accession>
<dbReference type="AlphaFoldDB" id="A0A7W5A1K5"/>
<organism evidence="1 2">
    <name type="scientific">Nocardioides albus</name>
    <dbReference type="NCBI Taxonomy" id="1841"/>
    <lineage>
        <taxon>Bacteria</taxon>
        <taxon>Bacillati</taxon>
        <taxon>Actinomycetota</taxon>
        <taxon>Actinomycetes</taxon>
        <taxon>Propionibacteriales</taxon>
        <taxon>Nocardioidaceae</taxon>
        <taxon>Nocardioides</taxon>
    </lineage>
</organism>
<evidence type="ECO:0000313" key="2">
    <source>
        <dbReference type="Proteomes" id="UP000577707"/>
    </source>
</evidence>
<reference evidence="1 2" key="1">
    <citation type="submission" date="2020-08" db="EMBL/GenBank/DDBJ databases">
        <title>Genomic Encyclopedia of Type Strains, Phase III (KMG-III): the genomes of soil and plant-associated and newly described type strains.</title>
        <authorList>
            <person name="Whitman W."/>
        </authorList>
    </citation>
    <scope>NUCLEOTIDE SEQUENCE [LARGE SCALE GENOMIC DNA]</scope>
    <source>
        <strain evidence="1 2">CECT 3302</strain>
    </source>
</reference>
<evidence type="ECO:0000313" key="1">
    <source>
        <dbReference type="EMBL" id="MBB3087786.1"/>
    </source>
</evidence>
<dbReference type="RefSeq" id="WP_183542340.1">
    <property type="nucleotide sequence ID" value="NZ_BMQT01000004.1"/>
</dbReference>
<protein>
    <submittedName>
        <fullName evidence="1">Uncharacterized protein</fullName>
    </submittedName>
</protein>
<keyword evidence="2" id="KW-1185">Reference proteome</keyword>
<name>A0A7W5A1K5_9ACTN</name>
<dbReference type="EMBL" id="JACHXG010000002">
    <property type="protein sequence ID" value="MBB3087786.1"/>
    <property type="molecule type" value="Genomic_DNA"/>
</dbReference>
<sequence>MEEITAEEIVTGAFLEMSETAKVFGSWRGGGFEQSSKVGLLEELPRTRCDEVEKSTHLPTVLDLRKLDHVAVDQVGDVRIVEAAPAAPLPRDGLRETTAYDPLDIVATGQVGVVADLGVRVEDGVDETIGRVVDLALEHMHP</sequence>
<gene>
    <name evidence="1" type="ORF">FHS12_000719</name>
</gene>
<dbReference type="Proteomes" id="UP000577707">
    <property type="component" value="Unassembled WGS sequence"/>
</dbReference>